<evidence type="ECO:0000313" key="2">
    <source>
        <dbReference type="Proteomes" id="UP001500729"/>
    </source>
</evidence>
<sequence length="97" mass="10776">MEYLDFEPSADELATCEAELEDWERLAVRDYWAAVIAEELGAPEPQARPSVWRSMGPGERERLRRTARRAANTTLRLVADNVAVEQGSAAPNFGEAA</sequence>
<protein>
    <submittedName>
        <fullName evidence="1">Uncharacterized protein</fullName>
    </submittedName>
</protein>
<comment type="caution">
    <text evidence="1">The sequence shown here is derived from an EMBL/GenBank/DDBJ whole genome shotgun (WGS) entry which is preliminary data.</text>
</comment>
<reference evidence="2" key="1">
    <citation type="journal article" date="2019" name="Int. J. Syst. Evol. Microbiol.">
        <title>The Global Catalogue of Microorganisms (GCM) 10K type strain sequencing project: providing services to taxonomists for standard genome sequencing and annotation.</title>
        <authorList>
            <consortium name="The Broad Institute Genomics Platform"/>
            <consortium name="The Broad Institute Genome Sequencing Center for Infectious Disease"/>
            <person name="Wu L."/>
            <person name="Ma J."/>
        </authorList>
    </citation>
    <scope>NUCLEOTIDE SEQUENCE [LARGE SCALE GENOMIC DNA]</scope>
    <source>
        <strain evidence="2">JCM 10303</strain>
    </source>
</reference>
<gene>
    <name evidence="1" type="ORF">GCM10009533_42520</name>
</gene>
<keyword evidence="2" id="KW-1185">Reference proteome</keyword>
<evidence type="ECO:0000313" key="1">
    <source>
        <dbReference type="EMBL" id="GAA0538807.1"/>
    </source>
</evidence>
<dbReference type="EMBL" id="BAAAGS010000029">
    <property type="protein sequence ID" value="GAA0538807.1"/>
    <property type="molecule type" value="Genomic_DNA"/>
</dbReference>
<organism evidence="1 2">
    <name type="scientific">Saccharopolyspora erythraea</name>
    <name type="common">Streptomyces erythraeus</name>
    <dbReference type="NCBI Taxonomy" id="1836"/>
    <lineage>
        <taxon>Bacteria</taxon>
        <taxon>Bacillati</taxon>
        <taxon>Actinomycetota</taxon>
        <taxon>Actinomycetes</taxon>
        <taxon>Pseudonocardiales</taxon>
        <taxon>Pseudonocardiaceae</taxon>
        <taxon>Saccharopolyspora</taxon>
    </lineage>
</organism>
<dbReference type="RefSeq" id="WP_009946155.1">
    <property type="nucleotide sequence ID" value="NZ_BAAAGS010000029.1"/>
</dbReference>
<proteinExistence type="predicted"/>
<accession>A0ABP3N8X4</accession>
<name>A0ABP3N8X4_SACER</name>
<dbReference type="Proteomes" id="UP001500729">
    <property type="component" value="Unassembled WGS sequence"/>
</dbReference>